<reference evidence="2" key="2">
    <citation type="submission" date="2019-07" db="EMBL/GenBank/DDBJ databases">
        <authorList>
            <person name="Yang Y."/>
            <person name="Bocs S."/>
            <person name="Baudouin L."/>
        </authorList>
    </citation>
    <scope>NUCLEOTIDE SEQUENCE</scope>
    <source>
        <tissue evidence="2">Spear leaf of Hainan Tall coconut</tissue>
    </source>
</reference>
<proteinExistence type="predicted"/>
<evidence type="ECO:0000313" key="3">
    <source>
        <dbReference type="Proteomes" id="UP000797356"/>
    </source>
</evidence>
<feature type="region of interest" description="Disordered" evidence="1">
    <location>
        <begin position="98"/>
        <end position="141"/>
    </location>
</feature>
<evidence type="ECO:0000313" key="2">
    <source>
        <dbReference type="EMBL" id="KAG1361220.1"/>
    </source>
</evidence>
<evidence type="ECO:0000256" key="1">
    <source>
        <dbReference type="SAM" id="MobiDB-lite"/>
    </source>
</evidence>
<dbReference type="OrthoDB" id="1919336at2759"/>
<protein>
    <submittedName>
        <fullName evidence="2">Uncharacterized protein</fullName>
    </submittedName>
</protein>
<dbReference type="InterPro" id="IPR036910">
    <property type="entry name" value="HMG_box_dom_sf"/>
</dbReference>
<organism evidence="2 3">
    <name type="scientific">Cocos nucifera</name>
    <name type="common">Coconut palm</name>
    <dbReference type="NCBI Taxonomy" id="13894"/>
    <lineage>
        <taxon>Eukaryota</taxon>
        <taxon>Viridiplantae</taxon>
        <taxon>Streptophyta</taxon>
        <taxon>Embryophyta</taxon>
        <taxon>Tracheophyta</taxon>
        <taxon>Spermatophyta</taxon>
        <taxon>Magnoliopsida</taxon>
        <taxon>Liliopsida</taxon>
        <taxon>Arecaceae</taxon>
        <taxon>Arecoideae</taxon>
        <taxon>Cocoseae</taxon>
        <taxon>Attaleinae</taxon>
        <taxon>Cocos</taxon>
    </lineage>
</organism>
<name>A0A8K0IKB0_COCNU</name>
<sequence length="141" mass="16507">MDGDFVLGGRHGEPTKWRFRVLEFKKREVEDLLRTCRLQQRHAAKRSITVLLRAPFLKSIETEAQVVEKAAEVKKPAERDDFRTSYKEVYLDSKSVSTVAKEGGEKWKSMGDEVREEMEKLNEENEEEGKEEKEESEKEEE</sequence>
<comment type="caution">
    <text evidence="2">The sequence shown here is derived from an EMBL/GenBank/DDBJ whole genome shotgun (WGS) entry which is preliminary data.</text>
</comment>
<dbReference type="EMBL" id="CM017880">
    <property type="protein sequence ID" value="KAG1361220.1"/>
    <property type="molecule type" value="Genomic_DNA"/>
</dbReference>
<dbReference type="AlphaFoldDB" id="A0A8K0IKB0"/>
<gene>
    <name evidence="2" type="ORF">COCNU_09G006830</name>
</gene>
<feature type="compositionally biased region" description="Basic and acidic residues" evidence="1">
    <location>
        <begin position="130"/>
        <end position="141"/>
    </location>
</feature>
<reference evidence="2" key="1">
    <citation type="journal article" date="2017" name="Gigascience">
        <title>The genome draft of coconut (Cocos nucifera).</title>
        <authorList>
            <person name="Xiao Y."/>
            <person name="Xu P."/>
            <person name="Fan H."/>
            <person name="Baudouin L."/>
            <person name="Xia W."/>
            <person name="Bocs S."/>
            <person name="Xu J."/>
            <person name="Li Q."/>
            <person name="Guo A."/>
            <person name="Zhou L."/>
            <person name="Li J."/>
            <person name="Wu Y."/>
            <person name="Ma Z."/>
            <person name="Armero A."/>
            <person name="Issali A.E."/>
            <person name="Liu N."/>
            <person name="Peng M."/>
            <person name="Yang Y."/>
        </authorList>
    </citation>
    <scope>NUCLEOTIDE SEQUENCE</scope>
    <source>
        <tissue evidence="2">Spear leaf of Hainan Tall coconut</tissue>
    </source>
</reference>
<feature type="compositionally biased region" description="Basic and acidic residues" evidence="1">
    <location>
        <begin position="102"/>
        <end position="123"/>
    </location>
</feature>
<accession>A0A8K0IKB0</accession>
<dbReference type="Proteomes" id="UP000797356">
    <property type="component" value="Chromosome 9"/>
</dbReference>
<keyword evidence="3" id="KW-1185">Reference proteome</keyword>
<dbReference type="Gene3D" id="1.10.30.10">
    <property type="entry name" value="High mobility group box domain"/>
    <property type="match status" value="1"/>
</dbReference>